<feature type="signal peptide" evidence="1">
    <location>
        <begin position="1"/>
        <end position="20"/>
    </location>
</feature>
<evidence type="ECO:0000313" key="2">
    <source>
        <dbReference type="EMBL" id="GLQ21370.1"/>
    </source>
</evidence>
<evidence type="ECO:0000256" key="1">
    <source>
        <dbReference type="SAM" id="SignalP"/>
    </source>
</evidence>
<protein>
    <submittedName>
        <fullName evidence="2">Uncharacterized protein</fullName>
    </submittedName>
</protein>
<dbReference type="Proteomes" id="UP001161390">
    <property type="component" value="Unassembled WGS sequence"/>
</dbReference>
<reference evidence="2" key="1">
    <citation type="journal article" date="2014" name="Int. J. Syst. Evol. Microbiol.">
        <title>Complete genome of a new Firmicutes species belonging to the dominant human colonic microbiota ('Ruminococcus bicirculans') reveals two chromosomes and a selective capacity to utilize plant glucans.</title>
        <authorList>
            <consortium name="NISC Comparative Sequencing Program"/>
            <person name="Wegmann U."/>
            <person name="Louis P."/>
            <person name="Goesmann A."/>
            <person name="Henrissat B."/>
            <person name="Duncan S.H."/>
            <person name="Flint H.J."/>
        </authorList>
    </citation>
    <scope>NUCLEOTIDE SEQUENCE</scope>
    <source>
        <strain evidence="2">NBRC 108216</strain>
    </source>
</reference>
<keyword evidence="3" id="KW-1185">Reference proteome</keyword>
<dbReference type="PROSITE" id="PS51257">
    <property type="entry name" value="PROKAR_LIPOPROTEIN"/>
    <property type="match status" value="1"/>
</dbReference>
<keyword evidence="1" id="KW-0732">Signal</keyword>
<organism evidence="2 3">
    <name type="scientific">Algimonas porphyrae</name>
    <dbReference type="NCBI Taxonomy" id="1128113"/>
    <lineage>
        <taxon>Bacteria</taxon>
        <taxon>Pseudomonadati</taxon>
        <taxon>Pseudomonadota</taxon>
        <taxon>Alphaproteobacteria</taxon>
        <taxon>Maricaulales</taxon>
        <taxon>Robiginitomaculaceae</taxon>
        <taxon>Algimonas</taxon>
    </lineage>
</organism>
<accession>A0ABQ5V2S6</accession>
<dbReference type="RefSeq" id="WP_377886657.1">
    <property type="nucleotide sequence ID" value="NZ_JBHMDV010000011.1"/>
</dbReference>
<evidence type="ECO:0000313" key="3">
    <source>
        <dbReference type="Proteomes" id="UP001161390"/>
    </source>
</evidence>
<dbReference type="EMBL" id="BSNJ01000005">
    <property type="protein sequence ID" value="GLQ21370.1"/>
    <property type="molecule type" value="Genomic_DNA"/>
</dbReference>
<sequence length="124" mass="14065">MRIWLSILGGLSLMACSSTAQTDLYTGYYRQGFEQSDFYTLDGRGPYWFDGTEEVFTRLQDFIVPKEGRGSYIVVMMTVEGELQEDGEFGHIGRYSTQLYANRILSIEAISQAAYDGHVDGFRT</sequence>
<reference evidence="2" key="2">
    <citation type="submission" date="2023-01" db="EMBL/GenBank/DDBJ databases">
        <title>Draft genome sequence of Algimonas porphyrae strain NBRC 108216.</title>
        <authorList>
            <person name="Sun Q."/>
            <person name="Mori K."/>
        </authorList>
    </citation>
    <scope>NUCLEOTIDE SEQUENCE</scope>
    <source>
        <strain evidence="2">NBRC 108216</strain>
    </source>
</reference>
<gene>
    <name evidence="2" type="ORF">GCM10007854_23250</name>
</gene>
<comment type="caution">
    <text evidence="2">The sequence shown here is derived from an EMBL/GenBank/DDBJ whole genome shotgun (WGS) entry which is preliminary data.</text>
</comment>
<name>A0ABQ5V2S6_9PROT</name>
<feature type="chain" id="PRO_5046378430" evidence="1">
    <location>
        <begin position="21"/>
        <end position="124"/>
    </location>
</feature>
<proteinExistence type="predicted"/>